<feature type="compositionally biased region" description="Basic and acidic residues" evidence="5">
    <location>
        <begin position="1"/>
        <end position="11"/>
    </location>
</feature>
<organism evidence="7">
    <name type="scientific">Pseudogymnoascus destructans</name>
    <dbReference type="NCBI Taxonomy" id="655981"/>
    <lineage>
        <taxon>Eukaryota</taxon>
        <taxon>Fungi</taxon>
        <taxon>Dikarya</taxon>
        <taxon>Ascomycota</taxon>
        <taxon>Pezizomycotina</taxon>
        <taxon>Leotiomycetes</taxon>
        <taxon>Thelebolales</taxon>
        <taxon>Thelebolaceae</taxon>
        <taxon>Pseudogymnoascus</taxon>
    </lineage>
</organism>
<feature type="compositionally biased region" description="Polar residues" evidence="5">
    <location>
        <begin position="492"/>
        <end position="503"/>
    </location>
</feature>
<keyword evidence="3" id="KW-0862">Zinc</keyword>
<accession>A0A177ADN4</accession>
<dbReference type="GO" id="GO:0000785">
    <property type="term" value="C:chromatin"/>
    <property type="evidence" value="ECO:0007669"/>
    <property type="project" value="TreeGrafter"/>
</dbReference>
<dbReference type="GO" id="GO:0061665">
    <property type="term" value="F:SUMO ligase activity"/>
    <property type="evidence" value="ECO:0007669"/>
    <property type="project" value="TreeGrafter"/>
</dbReference>
<dbReference type="OrthoDB" id="27975at2759"/>
<feature type="compositionally biased region" description="Polar residues" evidence="5">
    <location>
        <begin position="68"/>
        <end position="80"/>
    </location>
</feature>
<feature type="compositionally biased region" description="Polar residues" evidence="5">
    <location>
        <begin position="159"/>
        <end position="190"/>
    </location>
</feature>
<dbReference type="EMBL" id="KV441392">
    <property type="protein sequence ID" value="OAF60219.1"/>
    <property type="molecule type" value="Genomic_DNA"/>
</dbReference>
<dbReference type="Gene3D" id="3.30.40.10">
    <property type="entry name" value="Zinc/RING finger domain, C3HC4 (zinc finger)"/>
    <property type="match status" value="1"/>
</dbReference>
<dbReference type="GeneID" id="36286176"/>
<feature type="region of interest" description="Disordered" evidence="5">
    <location>
        <begin position="466"/>
        <end position="506"/>
    </location>
</feature>
<keyword evidence="2 4" id="KW-0863">Zinc-finger</keyword>
<proteinExistence type="predicted"/>
<evidence type="ECO:0000256" key="4">
    <source>
        <dbReference type="PROSITE-ProRule" id="PRU00452"/>
    </source>
</evidence>
<dbReference type="GO" id="GO:0008270">
    <property type="term" value="F:zinc ion binding"/>
    <property type="evidence" value="ECO:0007669"/>
    <property type="project" value="UniProtKB-KW"/>
</dbReference>
<dbReference type="PROSITE" id="PS51044">
    <property type="entry name" value="ZF_SP_RING"/>
    <property type="match status" value="1"/>
</dbReference>
<feature type="domain" description="SP-RING-type" evidence="6">
    <location>
        <begin position="893"/>
        <end position="984"/>
    </location>
</feature>
<dbReference type="AlphaFoldDB" id="A0A177ADN4"/>
<dbReference type="InterPro" id="IPR018527">
    <property type="entry name" value="Rubredoxin_Fe_BS"/>
</dbReference>
<evidence type="ECO:0000256" key="2">
    <source>
        <dbReference type="ARBA" id="ARBA00022771"/>
    </source>
</evidence>
<dbReference type="PANTHER" id="PTHR10782:SF4">
    <property type="entry name" value="TONALLI, ISOFORM E"/>
    <property type="match status" value="1"/>
</dbReference>
<reference evidence="7" key="1">
    <citation type="submission" date="2016-03" db="EMBL/GenBank/DDBJ databases">
        <title>Updated assembly of Pseudogymnoascus destructans, the fungus causing white-nose syndrome of bats.</title>
        <authorList>
            <person name="Palmer J.M."/>
            <person name="Drees K.P."/>
            <person name="Foster J.T."/>
            <person name="Lindner D.L."/>
        </authorList>
    </citation>
    <scope>NUCLEOTIDE SEQUENCE [LARGE SCALE GENOMIC DNA]</scope>
    <source>
        <strain evidence="7">20631-21</strain>
    </source>
</reference>
<gene>
    <name evidence="7" type="ORF">VC83_03099</name>
</gene>
<evidence type="ECO:0000256" key="3">
    <source>
        <dbReference type="ARBA" id="ARBA00022833"/>
    </source>
</evidence>
<dbReference type="PROSITE" id="PS00202">
    <property type="entry name" value="RUBREDOXIN"/>
    <property type="match status" value="1"/>
</dbReference>
<dbReference type="RefSeq" id="XP_024325501.1">
    <property type="nucleotide sequence ID" value="XM_024466748.1"/>
</dbReference>
<dbReference type="Pfam" id="PF02891">
    <property type="entry name" value="zf-MIZ"/>
    <property type="match status" value="1"/>
</dbReference>
<protein>
    <recommendedName>
        <fullName evidence="6">SP-RING-type domain-containing protein</fullName>
    </recommendedName>
</protein>
<dbReference type="InterPro" id="IPR013083">
    <property type="entry name" value="Znf_RING/FYVE/PHD"/>
</dbReference>
<evidence type="ECO:0000256" key="5">
    <source>
        <dbReference type="SAM" id="MobiDB-lite"/>
    </source>
</evidence>
<evidence type="ECO:0000256" key="1">
    <source>
        <dbReference type="ARBA" id="ARBA00022723"/>
    </source>
</evidence>
<dbReference type="InterPro" id="IPR004181">
    <property type="entry name" value="Znf_MIZ"/>
</dbReference>
<evidence type="ECO:0000259" key="6">
    <source>
        <dbReference type="PROSITE" id="PS51044"/>
    </source>
</evidence>
<dbReference type="PANTHER" id="PTHR10782">
    <property type="entry name" value="ZINC FINGER MIZ DOMAIN-CONTAINING PROTEIN"/>
    <property type="match status" value="1"/>
</dbReference>
<feature type="region of interest" description="Disordered" evidence="5">
    <location>
        <begin position="159"/>
        <end position="196"/>
    </location>
</feature>
<feature type="region of interest" description="Disordered" evidence="5">
    <location>
        <begin position="201"/>
        <end position="220"/>
    </location>
</feature>
<sequence length="1051" mass="116860">MRKRSDKDKTAHAGPGTVQQIASTNSTVNLFLGDSQVRSWMNGTAAAAAPSSTISRAKRTSVLAARGSDNSRPISTSTVLPSPAPSDEPSPAGETDSSRVVQKEKVGMAAQRPLVTSPESSAHVELQAVRRPGTQQSSIVIQQGDIDAGVQAVRSPLMQQRNTSNEPQAVRSPSTQQPPMVQQRNTNNEPHNPWTRQAVLNGYTPQAPAPPAKRRKMTSANHPSLKTMLPLIEQHLNLHGGMQNLARNIERQRFYMLQKACESDDYFYFALHQIFCLYSLDPDTATTLTMPQRGGSVLEAAFQIIGQLIMPNTAISLVHTKFFSVFPNQLSELMYRSDQYRLTVNNVAIFLARLSIEWSKYVPECVHRGYPPLVDELVNRFGLLSPILQHIIFTAARRNMGIPDDEYSAQMEKLFSHDQELHRQMAARVNTAYPPTEREINERNQWQANQYKAVRDAQLHRIGQIRPGEPAHMGPNAARPLQQPNLPEREQSPSNIPPATQAGQPAPIRTTIMPSEVLTASPRSTTVPSPHHYPWQSQTSQGYPITPNQQNMPSQAQTMQQPYQPNQVQSIQHRQGPVNDIVRTASRNASRNAPLVQFPGAAGSAASSPVLTNQPRRVSSSTYNMTIPTIAAMPAGYSSLQPQPQPQPQQKVNRVQLIPPQGYTPPYQFPQPDRSALHQAHLRSPVLKPIDADEGLAANETAHRYYQAVQSFAVKPTTLLDSPLLTELSFAVPKRVFANIAEDKISDLSAPMLREVRQGSLQYRVCCSRMNKDAQMEPSDFVVADTNWPPTIFMEMNDSVIEIRRKSHYGKDRPVDITPHVLERGATKKNTLRVSVPRPPKTNNDILYSIAIEVIEVFRHQQIVDMCLQEQRVTAKEMIEDIRAKLSNSNIDEDDDVALVSANLTIDLADPFTSRIFTIPVRGVRCRHRECFDLETFLISRSTKPQEVACLPDVWKCPLCGGDASPRALRVDDFLVSVREKLERDGELDVKAILVTEDGAWTVKPEALPAERRKSKGGAGSVPRDESERSSPASQSRQGSRAVEVIEVDDD</sequence>
<keyword evidence="1" id="KW-0479">Metal-binding</keyword>
<feature type="region of interest" description="Disordered" evidence="5">
    <location>
        <begin position="63"/>
        <end position="100"/>
    </location>
</feature>
<dbReference type="Proteomes" id="UP000077154">
    <property type="component" value="Unassembled WGS sequence"/>
</dbReference>
<dbReference type="VEuPathDB" id="FungiDB:GMDG_06614"/>
<feature type="region of interest" description="Disordered" evidence="5">
    <location>
        <begin position="1005"/>
        <end position="1051"/>
    </location>
</feature>
<evidence type="ECO:0000313" key="7">
    <source>
        <dbReference type="EMBL" id="OAF60219.1"/>
    </source>
</evidence>
<dbReference type="GO" id="GO:0016925">
    <property type="term" value="P:protein sumoylation"/>
    <property type="evidence" value="ECO:0007669"/>
    <property type="project" value="TreeGrafter"/>
</dbReference>
<feature type="region of interest" description="Disordered" evidence="5">
    <location>
        <begin position="1"/>
        <end position="25"/>
    </location>
</feature>
<dbReference type="eggNOG" id="KOG2169">
    <property type="taxonomic scope" value="Eukaryota"/>
</dbReference>
<feature type="compositionally biased region" description="Polar residues" evidence="5">
    <location>
        <begin position="1030"/>
        <end position="1039"/>
    </location>
</feature>
<name>A0A177ADN4_9PEZI</name>